<dbReference type="Proteomes" id="UP000606889">
    <property type="component" value="Unassembled WGS sequence"/>
</dbReference>
<gene>
    <name evidence="1" type="ORF">H8S18_09045</name>
</gene>
<dbReference type="RefSeq" id="WP_186857983.1">
    <property type="nucleotide sequence ID" value="NZ_JACOON010000004.1"/>
</dbReference>
<keyword evidence="2" id="KW-1185">Reference proteome</keyword>
<evidence type="ECO:0000313" key="1">
    <source>
        <dbReference type="EMBL" id="MBC5648480.1"/>
    </source>
</evidence>
<accession>A0ABR7EFD8</accession>
<proteinExistence type="predicted"/>
<sequence length="92" mass="10389">MTENEMIASVAEMGIMPIDEDNASKYYTTKKGLKTCPICGKVFNATVNWAYRKDSKWFCCYTHYVQGGGDGGMDRVKGKKARFYNNVANRGR</sequence>
<reference evidence="1 2" key="1">
    <citation type="submission" date="2020-08" db="EMBL/GenBank/DDBJ databases">
        <title>Genome public.</title>
        <authorList>
            <person name="Liu C."/>
            <person name="Sun Q."/>
        </authorList>
    </citation>
    <scope>NUCLEOTIDE SEQUENCE [LARGE SCALE GENOMIC DNA]</scope>
    <source>
        <strain evidence="1 2">NSJ-35</strain>
    </source>
</reference>
<protein>
    <submittedName>
        <fullName evidence="1">Uncharacterized protein</fullName>
    </submittedName>
</protein>
<name>A0ABR7EFD8_9FIRM</name>
<comment type="caution">
    <text evidence="1">The sequence shown here is derived from an EMBL/GenBank/DDBJ whole genome shotgun (WGS) entry which is preliminary data.</text>
</comment>
<organism evidence="1 2">
    <name type="scientific">Christensenella tenuis</name>
    <dbReference type="NCBI Taxonomy" id="2763033"/>
    <lineage>
        <taxon>Bacteria</taxon>
        <taxon>Bacillati</taxon>
        <taxon>Bacillota</taxon>
        <taxon>Clostridia</taxon>
        <taxon>Christensenellales</taxon>
        <taxon>Christensenellaceae</taxon>
        <taxon>Christensenella</taxon>
    </lineage>
</organism>
<dbReference type="EMBL" id="JACOON010000004">
    <property type="protein sequence ID" value="MBC5648480.1"/>
    <property type="molecule type" value="Genomic_DNA"/>
</dbReference>
<evidence type="ECO:0000313" key="2">
    <source>
        <dbReference type="Proteomes" id="UP000606889"/>
    </source>
</evidence>